<dbReference type="InterPro" id="IPR015300">
    <property type="entry name" value="DNA-bd_pseudobarrel_sf"/>
</dbReference>
<evidence type="ECO:0000256" key="4">
    <source>
        <dbReference type="ARBA" id="ARBA00023163"/>
    </source>
</evidence>
<proteinExistence type="predicted"/>
<feature type="compositionally biased region" description="Basic and acidic residues" evidence="6">
    <location>
        <begin position="85"/>
        <end position="95"/>
    </location>
</feature>
<evidence type="ECO:0000313" key="9">
    <source>
        <dbReference type="Proteomes" id="UP001318860"/>
    </source>
</evidence>
<dbReference type="PANTHER" id="PTHR31391">
    <property type="entry name" value="B3 DOMAIN-CONTAINING PROTEIN OS11G0197600-RELATED"/>
    <property type="match status" value="1"/>
</dbReference>
<comment type="subcellular location">
    <subcellularLocation>
        <location evidence="1">Nucleus</location>
    </subcellularLocation>
</comment>
<feature type="domain" description="TF-B3" evidence="7">
    <location>
        <begin position="1"/>
        <end position="65"/>
    </location>
</feature>
<dbReference type="SUPFAM" id="SSF101936">
    <property type="entry name" value="DNA-binding pseudobarrel domain"/>
    <property type="match status" value="2"/>
</dbReference>
<feature type="compositionally biased region" description="Basic and acidic residues" evidence="6">
    <location>
        <begin position="143"/>
        <end position="152"/>
    </location>
</feature>
<keyword evidence="3" id="KW-0238">DNA-binding</keyword>
<dbReference type="PANTHER" id="PTHR31391:SF157">
    <property type="entry name" value="B3 DOMAIN-CONTAINING PROTEIN REM16"/>
    <property type="match status" value="1"/>
</dbReference>
<dbReference type="CDD" id="cd10017">
    <property type="entry name" value="B3_DNA"/>
    <property type="match status" value="2"/>
</dbReference>
<evidence type="ECO:0000313" key="8">
    <source>
        <dbReference type="EMBL" id="KAK6138832.1"/>
    </source>
</evidence>
<feature type="region of interest" description="Disordered" evidence="6">
    <location>
        <begin position="85"/>
        <end position="159"/>
    </location>
</feature>
<protein>
    <recommendedName>
        <fullName evidence="7">TF-B3 domain-containing protein</fullName>
    </recommendedName>
</protein>
<evidence type="ECO:0000259" key="7">
    <source>
        <dbReference type="PROSITE" id="PS50863"/>
    </source>
</evidence>
<evidence type="ECO:0000256" key="2">
    <source>
        <dbReference type="ARBA" id="ARBA00023015"/>
    </source>
</evidence>
<gene>
    <name evidence="8" type="ORF">DH2020_027419</name>
</gene>
<feature type="compositionally biased region" description="Basic and acidic residues" evidence="6">
    <location>
        <begin position="105"/>
        <end position="121"/>
    </location>
</feature>
<keyword evidence="4" id="KW-0804">Transcription</keyword>
<keyword evidence="2" id="KW-0805">Transcription regulation</keyword>
<evidence type="ECO:0000256" key="6">
    <source>
        <dbReference type="SAM" id="MobiDB-lite"/>
    </source>
</evidence>
<dbReference type="InterPro" id="IPR003340">
    <property type="entry name" value="B3_DNA-bd"/>
</dbReference>
<dbReference type="EMBL" id="JABTTQ020000614">
    <property type="protein sequence ID" value="KAK6138832.1"/>
    <property type="molecule type" value="Genomic_DNA"/>
</dbReference>
<evidence type="ECO:0000256" key="1">
    <source>
        <dbReference type="ARBA" id="ARBA00004123"/>
    </source>
</evidence>
<dbReference type="Pfam" id="PF02362">
    <property type="entry name" value="B3"/>
    <property type="match status" value="2"/>
</dbReference>
<accession>A0ABR0VV56</accession>
<feature type="region of interest" description="Disordered" evidence="6">
    <location>
        <begin position="266"/>
        <end position="296"/>
    </location>
</feature>
<dbReference type="Proteomes" id="UP001318860">
    <property type="component" value="Unassembled WGS sequence"/>
</dbReference>
<sequence>MASTVALRGPSGHVWNVDLVTNGDVLLLKNGWKAFVEGHSLVENDILIFKYNRNSRFDVSIFDQESLCEKTSSYFVRKYEHKESGHVDKQKRNIEECSEDTDEPSNDRVDDDRVKTRRSEAARALPSRIQPTLSARRLKSRRREVTEDEKNRAQQMATASSSESNFTVVMRASHVYKGFFMWARIHFPNGSQEVELRVNDKTWVARYHYKGYSGGLSGGWKKFVLENFQEEFDVCVFHLVSGTHDSCTLNVKIFRVVEEVIPPSQVTRGPSRRLTRHISDSSSDDASSDDTLSEEE</sequence>
<dbReference type="SMART" id="SM01019">
    <property type="entry name" value="B3"/>
    <property type="match status" value="2"/>
</dbReference>
<organism evidence="8 9">
    <name type="scientific">Rehmannia glutinosa</name>
    <name type="common">Chinese foxglove</name>
    <dbReference type="NCBI Taxonomy" id="99300"/>
    <lineage>
        <taxon>Eukaryota</taxon>
        <taxon>Viridiplantae</taxon>
        <taxon>Streptophyta</taxon>
        <taxon>Embryophyta</taxon>
        <taxon>Tracheophyta</taxon>
        <taxon>Spermatophyta</taxon>
        <taxon>Magnoliopsida</taxon>
        <taxon>eudicotyledons</taxon>
        <taxon>Gunneridae</taxon>
        <taxon>Pentapetalae</taxon>
        <taxon>asterids</taxon>
        <taxon>lamiids</taxon>
        <taxon>Lamiales</taxon>
        <taxon>Orobanchaceae</taxon>
        <taxon>Rehmannieae</taxon>
        <taxon>Rehmannia</taxon>
    </lineage>
</organism>
<reference evidence="8 9" key="1">
    <citation type="journal article" date="2021" name="Comput. Struct. Biotechnol. J.">
        <title>De novo genome assembly of the potent medicinal plant Rehmannia glutinosa using nanopore technology.</title>
        <authorList>
            <person name="Ma L."/>
            <person name="Dong C."/>
            <person name="Song C."/>
            <person name="Wang X."/>
            <person name="Zheng X."/>
            <person name="Niu Y."/>
            <person name="Chen S."/>
            <person name="Feng W."/>
        </authorList>
    </citation>
    <scope>NUCLEOTIDE SEQUENCE [LARGE SCALE GENOMIC DNA]</scope>
    <source>
        <strain evidence="8">DH-2019</strain>
    </source>
</reference>
<evidence type="ECO:0000256" key="3">
    <source>
        <dbReference type="ARBA" id="ARBA00023125"/>
    </source>
</evidence>
<dbReference type="InterPro" id="IPR044837">
    <property type="entry name" value="REM16-like"/>
</dbReference>
<keyword evidence="5" id="KW-0539">Nucleus</keyword>
<comment type="caution">
    <text evidence="8">The sequence shown here is derived from an EMBL/GenBank/DDBJ whole genome shotgun (WGS) entry which is preliminary data.</text>
</comment>
<feature type="domain" description="TF-B3" evidence="7">
    <location>
        <begin position="201"/>
        <end position="257"/>
    </location>
</feature>
<dbReference type="Gene3D" id="2.40.330.10">
    <property type="entry name" value="DNA-binding pseudobarrel domain"/>
    <property type="match status" value="2"/>
</dbReference>
<dbReference type="PROSITE" id="PS50863">
    <property type="entry name" value="B3"/>
    <property type="match status" value="2"/>
</dbReference>
<name>A0ABR0VV56_REHGL</name>
<feature type="compositionally biased region" description="Acidic residues" evidence="6">
    <location>
        <begin position="282"/>
        <end position="296"/>
    </location>
</feature>
<keyword evidence="9" id="KW-1185">Reference proteome</keyword>
<evidence type="ECO:0000256" key="5">
    <source>
        <dbReference type="ARBA" id="ARBA00023242"/>
    </source>
</evidence>